<evidence type="ECO:0000313" key="2">
    <source>
        <dbReference type="EMBL" id="HIU36216.1"/>
    </source>
</evidence>
<sequence length="225" mass="24164">MLKRVLSVLLPVAGVPLVLAAGYLLFGAQKYAWICLCAAALSCVPFFLSFEKGRANAQRLALLAVMTALSVAGRVLFAALPGFKPVTALVVLTAMYFGPQAGFMTGALSALLSNFYFGQGPWTPLQMFAWGMVGFLAGLLAKPLQKSRAALLLYGAFSGALFSLVMDVWTVLWWDGGFRLSRYAAAAVSSAGFMAVYAVSNVVFLLVLARPVGRVFERLRQKYGL</sequence>
<keyword evidence="1" id="KW-0472">Membrane</keyword>
<dbReference type="Gene3D" id="1.10.1760.20">
    <property type="match status" value="1"/>
</dbReference>
<dbReference type="InterPro" id="IPR009825">
    <property type="entry name" value="ECF_substrate-spec-like"/>
</dbReference>
<feature type="transmembrane region" description="Helical" evidence="1">
    <location>
        <begin position="30"/>
        <end position="48"/>
    </location>
</feature>
<protein>
    <submittedName>
        <fullName evidence="2">ECF transporter S component</fullName>
    </submittedName>
</protein>
<reference evidence="2" key="2">
    <citation type="journal article" date="2021" name="PeerJ">
        <title>Extensive microbial diversity within the chicken gut microbiome revealed by metagenomics and culture.</title>
        <authorList>
            <person name="Gilroy R."/>
            <person name="Ravi A."/>
            <person name="Getino M."/>
            <person name="Pursley I."/>
            <person name="Horton D.L."/>
            <person name="Alikhan N.F."/>
            <person name="Baker D."/>
            <person name="Gharbi K."/>
            <person name="Hall N."/>
            <person name="Watson M."/>
            <person name="Adriaenssens E.M."/>
            <person name="Foster-Nyarko E."/>
            <person name="Jarju S."/>
            <person name="Secka A."/>
            <person name="Antonio M."/>
            <person name="Oren A."/>
            <person name="Chaudhuri R.R."/>
            <person name="La Ragione R."/>
            <person name="Hildebrand F."/>
            <person name="Pallen M.J."/>
        </authorList>
    </citation>
    <scope>NUCLEOTIDE SEQUENCE</scope>
    <source>
        <strain evidence="2">ChiGjej1B1-19959</strain>
    </source>
</reference>
<feature type="transmembrane region" description="Helical" evidence="1">
    <location>
        <begin position="186"/>
        <end position="209"/>
    </location>
</feature>
<dbReference type="EMBL" id="DVMW01000037">
    <property type="protein sequence ID" value="HIU36216.1"/>
    <property type="molecule type" value="Genomic_DNA"/>
</dbReference>
<dbReference type="GO" id="GO:0016020">
    <property type="term" value="C:membrane"/>
    <property type="evidence" value="ECO:0007669"/>
    <property type="project" value="InterPro"/>
</dbReference>
<dbReference type="Pfam" id="PF07155">
    <property type="entry name" value="ECF-ribofla_trS"/>
    <property type="match status" value="1"/>
</dbReference>
<name>A0A9D1IGC1_9FIRM</name>
<accession>A0A9D1IGC1</accession>
<evidence type="ECO:0000256" key="1">
    <source>
        <dbReference type="SAM" id="Phobius"/>
    </source>
</evidence>
<feature type="transmembrane region" description="Helical" evidence="1">
    <location>
        <begin position="152"/>
        <end position="174"/>
    </location>
</feature>
<comment type="caution">
    <text evidence="2">The sequence shown here is derived from an EMBL/GenBank/DDBJ whole genome shotgun (WGS) entry which is preliminary data.</text>
</comment>
<dbReference type="Proteomes" id="UP000824071">
    <property type="component" value="Unassembled WGS sequence"/>
</dbReference>
<evidence type="ECO:0000313" key="3">
    <source>
        <dbReference type="Proteomes" id="UP000824071"/>
    </source>
</evidence>
<dbReference type="AlphaFoldDB" id="A0A9D1IGC1"/>
<proteinExistence type="predicted"/>
<keyword evidence="1" id="KW-1133">Transmembrane helix</keyword>
<reference evidence="2" key="1">
    <citation type="submission" date="2020-10" db="EMBL/GenBank/DDBJ databases">
        <authorList>
            <person name="Gilroy R."/>
        </authorList>
    </citation>
    <scope>NUCLEOTIDE SEQUENCE</scope>
    <source>
        <strain evidence="2">ChiGjej1B1-19959</strain>
    </source>
</reference>
<gene>
    <name evidence="2" type="ORF">IAC53_06420</name>
</gene>
<organism evidence="2 3">
    <name type="scientific">Candidatus Fimenecus excrementigallinarum</name>
    <dbReference type="NCBI Taxonomy" id="2840816"/>
    <lineage>
        <taxon>Bacteria</taxon>
        <taxon>Bacillati</taxon>
        <taxon>Bacillota</taxon>
        <taxon>Clostridia</taxon>
        <taxon>Candidatus Fimenecus</taxon>
    </lineage>
</organism>
<keyword evidence="1" id="KW-0812">Transmembrane</keyword>
<feature type="transmembrane region" description="Helical" evidence="1">
    <location>
        <begin position="122"/>
        <end position="140"/>
    </location>
</feature>